<accession>A0A6A5ST46</accession>
<feature type="compositionally biased region" description="Polar residues" evidence="1">
    <location>
        <begin position="502"/>
        <end position="511"/>
    </location>
</feature>
<feature type="region of interest" description="Disordered" evidence="1">
    <location>
        <begin position="739"/>
        <end position="785"/>
    </location>
</feature>
<feature type="region of interest" description="Disordered" evidence="1">
    <location>
        <begin position="22"/>
        <end position="62"/>
    </location>
</feature>
<dbReference type="AlphaFoldDB" id="A0A6A5ST46"/>
<feature type="compositionally biased region" description="Low complexity" evidence="1">
    <location>
        <begin position="750"/>
        <end position="764"/>
    </location>
</feature>
<feature type="compositionally biased region" description="Acidic residues" evidence="1">
    <location>
        <begin position="114"/>
        <end position="128"/>
    </location>
</feature>
<dbReference type="InterPro" id="IPR018822">
    <property type="entry name" value="UPF0646"/>
</dbReference>
<organism evidence="2 3">
    <name type="scientific">Clathrospora elynae</name>
    <dbReference type="NCBI Taxonomy" id="706981"/>
    <lineage>
        <taxon>Eukaryota</taxon>
        <taxon>Fungi</taxon>
        <taxon>Dikarya</taxon>
        <taxon>Ascomycota</taxon>
        <taxon>Pezizomycotina</taxon>
        <taxon>Dothideomycetes</taxon>
        <taxon>Pleosporomycetidae</taxon>
        <taxon>Pleosporales</taxon>
        <taxon>Diademaceae</taxon>
        <taxon>Clathrospora</taxon>
    </lineage>
</organism>
<keyword evidence="3" id="KW-1185">Reference proteome</keyword>
<sequence length="820" mass="89738">MATAAHAVPGFVASAADDMDLLSDSGLDFTDGDIELDLEPPPPRQDDDVSINDAASVGGLDTQTAFAEQDDFMADNEDLIEEDYGYQGDDGVVFPDQPSTSNTAAARPLVLAQVDDDLIDYSDEDDEPPQQLPVSSVEHDTTEGQYIQAKHSTEQQDDIPADLQALMSGSNTNIQSQSPNSDGQNGIDHTKNHRQSPSYRSHHSGYDEEEVHTDSNHGSVQLQGQQEFADGNEHGHDHKAHEDYNQAYSADDNEHQDYESFELPSVTVNYEGSELWLFKQHDHDDSGDWLIEDLALAKSSMSDLFQACRSSFGNAVSNESEIGFRFDHLHNMELYEDNTACVAVSLERLVGLYHTLQSQDGNNEPESFYISILFRPRFLTLLSDVAKYAEQGSGSSVLDAAVAAGETHFANMISNASTDEPTKWGNEEQQEADGEELEHVADEAQPDQDKGYQNDLGHDNTQGEEGEHQEEGADVHDEEENPVEPVRREGSGRSDVDDDFLQTANTGNVPTEEQEAGNQPDEHRAHSQSEIIPESEARRLQKEDDLIDYSDEEDEEPVNAEGKKVPANQPSPSSTTVYGGEPANAEEDGSALDLSHIDDEDNHDLDEVGFGAGDVPDAHSTHDQAEAKDDTEHPYQDYAQAVDDEANGAEQFSVDVYDGDANQDYAGFEYQTLDQQLELDLMNGDESNDAGNTTTTGNDFADTDDFLYLDNAAEWDADRESVPGFPDDAIIVHDNAHLQDEEDGVAEQPANAASSAADRTTASSDDAKNVSPQGQKRSIDEAGHGADNALDSIGMLVRFPGSKRTFSADFYPLDAKRLRV</sequence>
<reference evidence="2" key="1">
    <citation type="journal article" date="2020" name="Stud. Mycol.">
        <title>101 Dothideomycetes genomes: a test case for predicting lifestyles and emergence of pathogens.</title>
        <authorList>
            <person name="Haridas S."/>
            <person name="Albert R."/>
            <person name="Binder M."/>
            <person name="Bloem J."/>
            <person name="Labutti K."/>
            <person name="Salamov A."/>
            <person name="Andreopoulos B."/>
            <person name="Baker S."/>
            <person name="Barry K."/>
            <person name="Bills G."/>
            <person name="Bluhm B."/>
            <person name="Cannon C."/>
            <person name="Castanera R."/>
            <person name="Culley D."/>
            <person name="Daum C."/>
            <person name="Ezra D."/>
            <person name="Gonzalez J."/>
            <person name="Henrissat B."/>
            <person name="Kuo A."/>
            <person name="Liang C."/>
            <person name="Lipzen A."/>
            <person name="Lutzoni F."/>
            <person name="Magnuson J."/>
            <person name="Mondo S."/>
            <person name="Nolan M."/>
            <person name="Ohm R."/>
            <person name="Pangilinan J."/>
            <person name="Park H.-J."/>
            <person name="Ramirez L."/>
            <person name="Alfaro M."/>
            <person name="Sun H."/>
            <person name="Tritt A."/>
            <person name="Yoshinaga Y."/>
            <person name="Zwiers L.-H."/>
            <person name="Turgeon B."/>
            <person name="Goodwin S."/>
            <person name="Spatafora J."/>
            <person name="Crous P."/>
            <person name="Grigoriev I."/>
        </authorList>
    </citation>
    <scope>NUCLEOTIDE SEQUENCE</scope>
    <source>
        <strain evidence="2">CBS 161.51</strain>
    </source>
</reference>
<name>A0A6A5ST46_9PLEO</name>
<feature type="region of interest" description="Disordered" evidence="1">
    <location>
        <begin position="415"/>
        <end position="649"/>
    </location>
</feature>
<feature type="compositionally biased region" description="Basic and acidic residues" evidence="1">
    <location>
        <begin position="485"/>
        <end position="495"/>
    </location>
</feature>
<feature type="region of interest" description="Disordered" evidence="1">
    <location>
        <begin position="170"/>
        <end position="218"/>
    </location>
</feature>
<feature type="compositionally biased region" description="Acidic residues" evidence="1">
    <location>
        <begin position="545"/>
        <end position="558"/>
    </location>
</feature>
<feature type="compositionally biased region" description="Basic and acidic residues" evidence="1">
    <location>
        <begin position="465"/>
        <end position="475"/>
    </location>
</feature>
<dbReference type="Pfam" id="PF10336">
    <property type="entry name" value="DUF2420"/>
    <property type="match status" value="1"/>
</dbReference>
<feature type="compositionally biased region" description="Polar residues" evidence="1">
    <location>
        <begin position="170"/>
        <end position="184"/>
    </location>
</feature>
<dbReference type="OrthoDB" id="5339076at2759"/>
<proteinExistence type="predicted"/>
<feature type="compositionally biased region" description="Polar residues" evidence="1">
    <location>
        <begin position="568"/>
        <end position="577"/>
    </location>
</feature>
<feature type="compositionally biased region" description="Basic and acidic residues" evidence="1">
    <location>
        <begin position="616"/>
        <end position="635"/>
    </location>
</feature>
<gene>
    <name evidence="2" type="ORF">EJ02DRAFT_511330</name>
</gene>
<feature type="compositionally biased region" description="Basic and acidic residues" evidence="1">
    <location>
        <begin position="437"/>
        <end position="458"/>
    </location>
</feature>
<feature type="region of interest" description="Disordered" evidence="1">
    <location>
        <begin position="86"/>
        <end position="144"/>
    </location>
</feature>
<dbReference type="EMBL" id="ML976030">
    <property type="protein sequence ID" value="KAF1942918.1"/>
    <property type="molecule type" value="Genomic_DNA"/>
</dbReference>
<evidence type="ECO:0000313" key="3">
    <source>
        <dbReference type="Proteomes" id="UP000800038"/>
    </source>
</evidence>
<protein>
    <submittedName>
        <fullName evidence="2">Uncharacterized protein</fullName>
    </submittedName>
</protein>
<evidence type="ECO:0000256" key="1">
    <source>
        <dbReference type="SAM" id="MobiDB-lite"/>
    </source>
</evidence>
<dbReference type="Proteomes" id="UP000800038">
    <property type="component" value="Unassembled WGS sequence"/>
</dbReference>
<evidence type="ECO:0000313" key="2">
    <source>
        <dbReference type="EMBL" id="KAF1942918.1"/>
    </source>
</evidence>
<feature type="compositionally biased region" description="Basic and acidic residues" evidence="1">
    <location>
        <begin position="535"/>
        <end position="544"/>
    </location>
</feature>